<dbReference type="EMBL" id="MDYN01000009">
    <property type="protein sequence ID" value="OQD85703.1"/>
    <property type="molecule type" value="Genomic_DNA"/>
</dbReference>
<protein>
    <recommendedName>
        <fullName evidence="5">Meiotic sister chromatid recombination protein Ish1/Msc1</fullName>
    </recommendedName>
</protein>
<feature type="compositionally biased region" description="Basic and acidic residues" evidence="1">
    <location>
        <begin position="493"/>
        <end position="516"/>
    </location>
</feature>
<reference evidence="4" key="1">
    <citation type="journal article" date="2017" name="Nat. Microbiol.">
        <title>Global analysis of biosynthetic gene clusters reveals vast potential of secondary metabolite production in Penicillium species.</title>
        <authorList>
            <person name="Nielsen J.C."/>
            <person name="Grijseels S."/>
            <person name="Prigent S."/>
            <person name="Ji B."/>
            <person name="Dainat J."/>
            <person name="Nielsen K.F."/>
            <person name="Frisvad J.C."/>
            <person name="Workman M."/>
            <person name="Nielsen J."/>
        </authorList>
    </citation>
    <scope>NUCLEOTIDE SEQUENCE [LARGE SCALE GENOMIC DNA]</scope>
    <source>
        <strain evidence="4">IBT 31811</strain>
    </source>
</reference>
<evidence type="ECO:0000256" key="2">
    <source>
        <dbReference type="SAM" id="SignalP"/>
    </source>
</evidence>
<evidence type="ECO:0000313" key="4">
    <source>
        <dbReference type="Proteomes" id="UP000191672"/>
    </source>
</evidence>
<evidence type="ECO:0000313" key="3">
    <source>
        <dbReference type="EMBL" id="OQD85703.1"/>
    </source>
</evidence>
<evidence type="ECO:0008006" key="5">
    <source>
        <dbReference type="Google" id="ProtNLM"/>
    </source>
</evidence>
<proteinExistence type="predicted"/>
<feature type="region of interest" description="Disordered" evidence="1">
    <location>
        <begin position="488"/>
        <end position="516"/>
    </location>
</feature>
<dbReference type="InterPro" id="IPR018803">
    <property type="entry name" value="Ish1/Msc1-like"/>
</dbReference>
<feature type="chain" id="PRO_5013342784" description="Meiotic sister chromatid recombination protein Ish1/Msc1" evidence="2">
    <location>
        <begin position="22"/>
        <end position="516"/>
    </location>
</feature>
<keyword evidence="4" id="KW-1185">Reference proteome</keyword>
<evidence type="ECO:0000256" key="1">
    <source>
        <dbReference type="SAM" id="MobiDB-lite"/>
    </source>
</evidence>
<keyword evidence="2" id="KW-0732">Signal</keyword>
<name>A0A1V6Q8Y9_9EURO</name>
<dbReference type="STRING" id="416450.A0A1V6Q8Y9"/>
<accession>A0A1V6Q8Y9</accession>
<dbReference type="AlphaFoldDB" id="A0A1V6Q8Y9"/>
<organism evidence="3 4">
    <name type="scientific">Penicillium antarcticum</name>
    <dbReference type="NCBI Taxonomy" id="416450"/>
    <lineage>
        <taxon>Eukaryota</taxon>
        <taxon>Fungi</taxon>
        <taxon>Dikarya</taxon>
        <taxon>Ascomycota</taxon>
        <taxon>Pezizomycotina</taxon>
        <taxon>Eurotiomycetes</taxon>
        <taxon>Eurotiomycetidae</taxon>
        <taxon>Eurotiales</taxon>
        <taxon>Aspergillaceae</taxon>
        <taxon>Penicillium</taxon>
    </lineage>
</organism>
<comment type="caution">
    <text evidence="3">The sequence shown here is derived from an EMBL/GenBank/DDBJ whole genome shotgun (WGS) entry which is preliminary data.</text>
</comment>
<gene>
    <name evidence="3" type="ORF">PENANT_c009G04374</name>
</gene>
<sequence length="516" mass="57189">MKLNLATGLLFFLASTEAVGATSWWSKAVYNKWHETELERWLSDHDIPHPSPADRRDLENLVKSNWDIRVQKPLGAVADQINDQAHHAKEWVFDSWSDSQLKAFLDRHGIPAPQPRKRDVLIQTARENYEAIAKKVGQTASYPGDWLYESWSDSDLKGWLDERGWPAPQPSTRDKLIASVRRNSRIVSLQAQSIAASASASAEAATHSLSDELFNAWSDSKLKEFLDEHNVKVPQGSKRNELIALARKNRAYLVGQVSSAASSASSAAEDAFGAATTKAGNQYARATDDVKMKSEDEFNAALKGWSDSRLKAFLDARSVPVPQNGKRDELIAAVRANAHKAAGGWNQYNFDTWDKEHLLKYLSAMNSKAAKKADASREELIKNAQDSYAKASKAGGEQYASATSSLAQATGSAKDATFDQWSQSELKRYLDTYGIPVYQGSSINELRAAARRNAQYFKYGTTNPQDTIYAKVMDTLQWALEQLKIGASSGRAQGHEAAEKAQEKVSEKTEKLRSEL</sequence>
<feature type="signal peptide" evidence="2">
    <location>
        <begin position="1"/>
        <end position="21"/>
    </location>
</feature>
<dbReference type="Pfam" id="PF10281">
    <property type="entry name" value="Ish1"/>
    <property type="match status" value="7"/>
</dbReference>
<dbReference type="Proteomes" id="UP000191672">
    <property type="component" value="Unassembled WGS sequence"/>
</dbReference>